<dbReference type="GO" id="GO:0006995">
    <property type="term" value="P:cellular response to nitrogen starvation"/>
    <property type="evidence" value="ECO:0007669"/>
    <property type="project" value="EnsemblFungi"/>
</dbReference>
<dbReference type="GO" id="GO:0071255">
    <property type="term" value="P:Cvt vesicle assembly"/>
    <property type="evidence" value="ECO:0007669"/>
    <property type="project" value="EnsemblFungi"/>
</dbReference>
<dbReference type="GO" id="GO:0120095">
    <property type="term" value="C:vacuole-isolation membrane contact site"/>
    <property type="evidence" value="ECO:0007669"/>
    <property type="project" value="EnsemblFungi"/>
</dbReference>
<evidence type="ECO:0000313" key="8">
    <source>
        <dbReference type="EMBL" id="CCD26909.1"/>
    </source>
</evidence>
<reference evidence="8 9" key="1">
    <citation type="journal article" date="2011" name="Proc. Natl. Acad. Sci. U.S.A.">
        <title>Evolutionary erosion of yeast sex chromosomes by mating-type switching accidents.</title>
        <authorList>
            <person name="Gordon J.L."/>
            <person name="Armisen D."/>
            <person name="Proux-Wera E."/>
            <person name="Oheigeartaigh S.S."/>
            <person name="Byrne K.P."/>
            <person name="Wolfe K.H."/>
        </authorList>
    </citation>
    <scope>NUCLEOTIDE SEQUENCE [LARGE SCALE GENOMIC DNA]</scope>
    <source>
        <strain evidence="9">ATCC 10597 / BCRC 20456 / CBS 421 / NBRC 0211 / NRRL Y-12639</strain>
    </source>
</reference>
<evidence type="ECO:0000256" key="4">
    <source>
        <dbReference type="ARBA" id="ARBA00023006"/>
    </source>
</evidence>
<feature type="compositionally biased region" description="Basic and acidic residues" evidence="6">
    <location>
        <begin position="400"/>
        <end position="409"/>
    </location>
</feature>
<dbReference type="HOGENOM" id="CLU_411076_0_0_1"/>
<evidence type="ECO:0000256" key="2">
    <source>
        <dbReference type="ARBA" id="ARBA00005246"/>
    </source>
</evidence>
<dbReference type="GO" id="GO:0070016">
    <property type="term" value="F:armadillo repeat domain binding"/>
    <property type="evidence" value="ECO:0007669"/>
    <property type="project" value="EnsemblFungi"/>
</dbReference>
<dbReference type="GO" id="GO:0010508">
    <property type="term" value="P:positive regulation of autophagy"/>
    <property type="evidence" value="ECO:0007669"/>
    <property type="project" value="EnsemblFungi"/>
</dbReference>
<dbReference type="GO" id="GO:0034497">
    <property type="term" value="P:protein localization to phagophore assembly site"/>
    <property type="evidence" value="ECO:0007669"/>
    <property type="project" value="EnsemblFungi"/>
</dbReference>
<dbReference type="GO" id="GO:0005829">
    <property type="term" value="C:cytosol"/>
    <property type="evidence" value="ECO:0007669"/>
    <property type="project" value="TreeGrafter"/>
</dbReference>
<feature type="region of interest" description="Disordered" evidence="6">
    <location>
        <begin position="344"/>
        <end position="383"/>
    </location>
</feature>
<keyword evidence="9" id="KW-1185">Reference proteome</keyword>
<accession>G0WHC9</accession>
<dbReference type="Proteomes" id="UP000000689">
    <property type="component" value="Chromosome 10"/>
</dbReference>
<dbReference type="GO" id="GO:0000407">
    <property type="term" value="C:phagophore assembly site"/>
    <property type="evidence" value="ECO:0007669"/>
    <property type="project" value="UniProtKB-SubCell"/>
</dbReference>
<dbReference type="STRING" id="1071378.G0WHC9"/>
<dbReference type="GO" id="GO:0019887">
    <property type="term" value="F:protein kinase regulator activity"/>
    <property type="evidence" value="ECO:0007669"/>
    <property type="project" value="EnsemblFungi"/>
</dbReference>
<feature type="compositionally biased region" description="Low complexity" evidence="6">
    <location>
        <begin position="350"/>
        <end position="360"/>
    </location>
</feature>
<feature type="domain" description="Autophagy-related protein 13 N-terminal" evidence="7">
    <location>
        <begin position="14"/>
        <end position="252"/>
    </location>
</feature>
<feature type="region of interest" description="Disordered" evidence="6">
    <location>
        <begin position="280"/>
        <end position="299"/>
    </location>
</feature>
<comment type="subcellular location">
    <subcellularLocation>
        <location evidence="1">Preautophagosomal structure</location>
    </subcellularLocation>
</comment>
<protein>
    <recommendedName>
        <fullName evidence="3 5">Autophagy-related protein 13</fullName>
    </recommendedName>
</protein>
<dbReference type="OMA" id="WNVCKGT"/>
<evidence type="ECO:0000259" key="7">
    <source>
        <dbReference type="Pfam" id="PF10033"/>
    </source>
</evidence>
<feature type="region of interest" description="Disordered" evidence="6">
    <location>
        <begin position="691"/>
        <end position="736"/>
    </location>
</feature>
<name>G0WHC9_NAUDC</name>
<dbReference type="PANTHER" id="PTHR13430">
    <property type="match status" value="1"/>
</dbReference>
<dbReference type="Gene3D" id="6.10.140.1900">
    <property type="match status" value="1"/>
</dbReference>
<dbReference type="GO" id="GO:0000423">
    <property type="term" value="P:mitophagy"/>
    <property type="evidence" value="ECO:0007669"/>
    <property type="project" value="TreeGrafter"/>
</dbReference>
<feature type="compositionally biased region" description="Low complexity" evidence="6">
    <location>
        <begin position="496"/>
        <end position="511"/>
    </location>
</feature>
<proteinExistence type="inferred from homology"/>
<dbReference type="GO" id="GO:0071211">
    <property type="term" value="P:protein targeting to vacuole involved in autophagy"/>
    <property type="evidence" value="ECO:0007669"/>
    <property type="project" value="EnsemblFungi"/>
</dbReference>
<dbReference type="InterPro" id="IPR040182">
    <property type="entry name" value="ATG13"/>
</dbReference>
<feature type="region of interest" description="Disordered" evidence="6">
    <location>
        <begin position="484"/>
        <end position="512"/>
    </location>
</feature>
<dbReference type="KEGG" id="ndi:NDAI_0J00170"/>
<feature type="compositionally biased region" description="Low complexity" evidence="6">
    <location>
        <begin position="701"/>
        <end position="725"/>
    </location>
</feature>
<evidence type="ECO:0000256" key="5">
    <source>
        <dbReference type="RuleBase" id="RU361214"/>
    </source>
</evidence>
<evidence type="ECO:0000256" key="6">
    <source>
        <dbReference type="SAM" id="MobiDB-lite"/>
    </source>
</evidence>
<dbReference type="GO" id="GO:0070772">
    <property type="term" value="C:PAS complex"/>
    <property type="evidence" value="ECO:0007669"/>
    <property type="project" value="EnsemblFungi"/>
</dbReference>
<dbReference type="GO" id="GO:1990316">
    <property type="term" value="C:Atg1/ULK1 kinase complex"/>
    <property type="evidence" value="ECO:0007669"/>
    <property type="project" value="EnsemblFungi"/>
</dbReference>
<feature type="region of interest" description="Disordered" evidence="6">
    <location>
        <begin position="400"/>
        <end position="424"/>
    </location>
</feature>
<dbReference type="EMBL" id="HE580276">
    <property type="protein sequence ID" value="CCD26909.1"/>
    <property type="molecule type" value="Genomic_DNA"/>
</dbReference>
<dbReference type="Pfam" id="PF10033">
    <property type="entry name" value="ATG13"/>
    <property type="match status" value="1"/>
</dbReference>
<gene>
    <name evidence="8" type="primary">NDAI0J00170</name>
    <name evidence="8" type="ordered locus">NDAI_0J00170</name>
</gene>
<dbReference type="InterPro" id="IPR018731">
    <property type="entry name" value="Atg13_N"/>
</dbReference>
<feature type="compositionally biased region" description="Polar residues" evidence="6">
    <location>
        <begin position="412"/>
        <end position="424"/>
    </location>
</feature>
<dbReference type="OrthoDB" id="70161at2759"/>
<dbReference type="PANTHER" id="PTHR13430:SF4">
    <property type="entry name" value="AUTOPHAGY-RELATED PROTEIN 13"/>
    <property type="match status" value="1"/>
</dbReference>
<dbReference type="AlphaFoldDB" id="G0WHC9"/>
<dbReference type="GO" id="GO:0060341">
    <property type="term" value="P:regulation of cellular localization"/>
    <property type="evidence" value="ECO:0007669"/>
    <property type="project" value="EnsemblFungi"/>
</dbReference>
<dbReference type="InterPro" id="IPR036570">
    <property type="entry name" value="HORMA_dom_sf"/>
</dbReference>
<evidence type="ECO:0000256" key="1">
    <source>
        <dbReference type="ARBA" id="ARBA00004329"/>
    </source>
</evidence>
<dbReference type="GO" id="GO:0034727">
    <property type="term" value="P:piecemeal microautophagy of the nucleus"/>
    <property type="evidence" value="ECO:0007669"/>
    <property type="project" value="EnsemblFungi"/>
</dbReference>
<comment type="similarity">
    <text evidence="2 5">Belongs to the ATG13 family. Fungi subfamily.</text>
</comment>
<evidence type="ECO:0000256" key="3">
    <source>
        <dbReference type="ARBA" id="ARBA00013801"/>
    </source>
</evidence>
<organism evidence="8 9">
    <name type="scientific">Naumovozyma dairenensis (strain ATCC 10597 / BCRC 20456 / CBS 421 / NBRC 0211 / NRRL Y-12639)</name>
    <name type="common">Saccharomyces dairenensis</name>
    <dbReference type="NCBI Taxonomy" id="1071378"/>
    <lineage>
        <taxon>Eukaryota</taxon>
        <taxon>Fungi</taxon>
        <taxon>Dikarya</taxon>
        <taxon>Ascomycota</taxon>
        <taxon>Saccharomycotina</taxon>
        <taxon>Saccharomycetes</taxon>
        <taxon>Saccharomycetales</taxon>
        <taxon>Saccharomycetaceae</taxon>
        <taxon>Naumovozyma</taxon>
    </lineage>
</organism>
<keyword evidence="4 5" id="KW-0072">Autophagy</keyword>
<dbReference type="eggNOG" id="KOG4573">
    <property type="taxonomic scope" value="Eukaryota"/>
</dbReference>
<dbReference type="GeneID" id="11494009"/>
<dbReference type="GO" id="GO:0008289">
    <property type="term" value="F:lipid binding"/>
    <property type="evidence" value="ECO:0007669"/>
    <property type="project" value="EnsemblFungi"/>
</dbReference>
<sequence length="749" mass="84602">MVSTPSDQETTQLIKSFFVKGSLLICSEDIHNQQISNNDNNTKFNDDWFNSADVSPTPLPSIINQWYTPENDKTLPPLIIETYLDLRQLPHSYSIKLKDNDANLWNVTKGNRKTEIVLERWLLELDDTSPTFKSYKASEEEVSDSAKQLVLLLRYLYTLLQLLPVHDLRDNLSKQVNATKSLVGVKTRIVDGSKPILSKGRIGLSKPIITSYSNVINESNIPIHLQQKKITPVWTKFGLLRVSVSYRKDCHFIVQDSQEKILNKETFDINAKRSLSLSPRTKTHLGISPDSNLSSLSQRKRTFSGSKPIIQPFKVGSLSNATSRNPSHSSVLLRRTSISPAAAAGPHYIQQQQQQQQQQQALPLPLPTSHFEGTSVDSTSKYSSSFGKIRRHSSLKKSLENSILKRDESSPAIGTSDNSQKNLNSSDDLLEFVKLLEEKPKLNVYKIKNKMIKNEDISNSLIRFQNLKPNNDLLTEDLSASVSMDPERRRISGTHSQSRLNSQSNSPNPSLTFQGLYNKINNNINKGSSPSHLFIRSNSNVFNSRASSYERKQQQQQQQQQPTATILPPIYGEESMVGDLRSSSLPPNEQIMTIQDNDDNDVEKFMIEGNNNNNNNTKYYKSFLPPRSIDSIPELYSSNRMSFGKQQQNNYSQPTIDKNSVQAIMHKPNIRSTEILSTHTNKKIEDLLEEEDDGDNINHDSSTPNNITNNNRNHSNNNNNDSTSNSKDDGQEEDDDLLFFMSDMNLAGS</sequence>
<dbReference type="RefSeq" id="XP_003672152.1">
    <property type="nucleotide sequence ID" value="XM_003672104.1"/>
</dbReference>
<evidence type="ECO:0000313" key="9">
    <source>
        <dbReference type="Proteomes" id="UP000000689"/>
    </source>
</evidence>
<dbReference type="Gene3D" id="3.30.900.10">
    <property type="entry name" value="HORMA domain"/>
    <property type="match status" value="1"/>
</dbReference>
<feature type="region of interest" description="Disordered" evidence="6">
    <location>
        <begin position="544"/>
        <end position="565"/>
    </location>
</feature>